<dbReference type="NCBIfam" id="TIGR03816">
    <property type="entry name" value="tadE_like_DECH"/>
    <property type="match status" value="1"/>
</dbReference>
<gene>
    <name evidence="2" type="ORF">E1809_15090</name>
</gene>
<dbReference type="Proteomes" id="UP000295511">
    <property type="component" value="Unassembled WGS sequence"/>
</dbReference>
<proteinExistence type="predicted"/>
<keyword evidence="3" id="KW-1185">Reference proteome</keyword>
<dbReference type="OrthoDB" id="4954565at2"/>
<reference evidence="2 3" key="1">
    <citation type="submission" date="2019-03" db="EMBL/GenBank/DDBJ databases">
        <title>Whole genome sequence of Arthrobacter sp JH1-1.</title>
        <authorList>
            <person name="Trinh H.N."/>
        </authorList>
    </citation>
    <scope>NUCLEOTIDE SEQUENCE [LARGE SCALE GENOMIC DNA]</scope>
    <source>
        <strain evidence="2 3">JH1-1</strain>
    </source>
</reference>
<evidence type="ECO:0008006" key="4">
    <source>
        <dbReference type="Google" id="ProtNLM"/>
    </source>
</evidence>
<dbReference type="AlphaFoldDB" id="A0A4R5KH18"/>
<evidence type="ECO:0000313" key="2">
    <source>
        <dbReference type="EMBL" id="TDF94015.1"/>
    </source>
</evidence>
<feature type="transmembrane region" description="Helical" evidence="1">
    <location>
        <begin position="40"/>
        <end position="60"/>
    </location>
</feature>
<comment type="caution">
    <text evidence="2">The sequence shown here is derived from an EMBL/GenBank/DDBJ whole genome shotgun (WGS) entry which is preliminary data.</text>
</comment>
<evidence type="ECO:0000313" key="3">
    <source>
        <dbReference type="Proteomes" id="UP000295511"/>
    </source>
</evidence>
<name>A0A4R5KH18_9MICC</name>
<dbReference type="EMBL" id="SMRU01000017">
    <property type="protein sequence ID" value="TDF94015.1"/>
    <property type="molecule type" value="Genomic_DNA"/>
</dbReference>
<protein>
    <recommendedName>
        <fullName evidence="4">Helicase/secretion neighborhood TadE-like protein</fullName>
    </recommendedName>
</protein>
<keyword evidence="1" id="KW-0472">Membrane</keyword>
<sequence>MYTCGERDHVRGVARACGQRVHACGQLAHTRCREAGAGTVLALALGLVVMICMGAALMLAQAAIVAHRVASAADLAALAGADAARGLTTGDPCTIAGETAVRHGASLANCAVSGGEIVDVTTRVDRGMVAAATGRARAGPPP</sequence>
<organism evidence="2 3">
    <name type="scientific">Arthrobacter terricola</name>
    <dbReference type="NCBI Taxonomy" id="2547396"/>
    <lineage>
        <taxon>Bacteria</taxon>
        <taxon>Bacillati</taxon>
        <taxon>Actinomycetota</taxon>
        <taxon>Actinomycetes</taxon>
        <taxon>Micrococcales</taxon>
        <taxon>Micrococcaceae</taxon>
        <taxon>Arthrobacter</taxon>
    </lineage>
</organism>
<keyword evidence="1" id="KW-1133">Transmembrane helix</keyword>
<accession>A0A4R5KH18</accession>
<keyword evidence="1" id="KW-0812">Transmembrane</keyword>
<dbReference type="InterPro" id="IPR021202">
    <property type="entry name" value="Rv3654c-like"/>
</dbReference>
<evidence type="ECO:0000256" key="1">
    <source>
        <dbReference type="SAM" id="Phobius"/>
    </source>
</evidence>